<sequence>MEEVIKSSSWFDHESEDELVRELLDDESPFFFLPKEKNQSKPSPANEQTINQLISKVYSGPTIQDIENALSMSSREDQSQAVSQARISLLQKDLSKMENNKYTLKLKRCGNGMADDGLHLHFTYPFFLSNQTQHGDPPSKKPKGTISEAEFQAHGAQRTPEQAQEYSAHVASPGSLPSTSTADDYVHESGLEAIGPQGLLEDVVPFMVRNPSNHNMSSNSSSSSYRSPPASPPSSLSWSPNISHSFLDIALDTSIA</sequence>
<protein>
    <submittedName>
        <fullName evidence="1">Uncharacterized protein</fullName>
    </submittedName>
</protein>
<dbReference type="EMBL" id="RCHU02000006">
    <property type="protein sequence ID" value="KAL3585664.1"/>
    <property type="molecule type" value="Genomic_DNA"/>
</dbReference>
<reference evidence="1 2" key="1">
    <citation type="journal article" date="2024" name="Plant Biotechnol. J.">
        <title>Genome and CRISPR/Cas9 system of a widespread forest tree (Populus alba) in the world.</title>
        <authorList>
            <person name="Liu Y.J."/>
            <person name="Jiang P.F."/>
            <person name="Han X.M."/>
            <person name="Li X.Y."/>
            <person name="Wang H.M."/>
            <person name="Wang Y.J."/>
            <person name="Wang X.X."/>
            <person name="Zeng Q.Y."/>
        </authorList>
    </citation>
    <scope>NUCLEOTIDE SEQUENCE [LARGE SCALE GENOMIC DNA]</scope>
    <source>
        <strain evidence="2">cv. PAL-ZL1</strain>
    </source>
</reference>
<keyword evidence="2" id="KW-1185">Reference proteome</keyword>
<dbReference type="Proteomes" id="UP000309997">
    <property type="component" value="Unassembled WGS sequence"/>
</dbReference>
<name>A0ACC4C2E3_POPAL</name>
<accession>A0ACC4C2E3</accession>
<evidence type="ECO:0000313" key="1">
    <source>
        <dbReference type="EMBL" id="KAL3585664.1"/>
    </source>
</evidence>
<gene>
    <name evidence="1" type="ORF">D5086_012531</name>
</gene>
<comment type="caution">
    <text evidence="1">The sequence shown here is derived from an EMBL/GenBank/DDBJ whole genome shotgun (WGS) entry which is preliminary data.</text>
</comment>
<organism evidence="1 2">
    <name type="scientific">Populus alba</name>
    <name type="common">White poplar</name>
    <dbReference type="NCBI Taxonomy" id="43335"/>
    <lineage>
        <taxon>Eukaryota</taxon>
        <taxon>Viridiplantae</taxon>
        <taxon>Streptophyta</taxon>
        <taxon>Embryophyta</taxon>
        <taxon>Tracheophyta</taxon>
        <taxon>Spermatophyta</taxon>
        <taxon>Magnoliopsida</taxon>
        <taxon>eudicotyledons</taxon>
        <taxon>Gunneridae</taxon>
        <taxon>Pentapetalae</taxon>
        <taxon>rosids</taxon>
        <taxon>fabids</taxon>
        <taxon>Malpighiales</taxon>
        <taxon>Salicaceae</taxon>
        <taxon>Saliceae</taxon>
        <taxon>Populus</taxon>
    </lineage>
</organism>
<evidence type="ECO:0000313" key="2">
    <source>
        <dbReference type="Proteomes" id="UP000309997"/>
    </source>
</evidence>
<proteinExistence type="predicted"/>